<comment type="similarity">
    <text evidence="2">Belongs to the BMP lipoprotein family.</text>
</comment>
<feature type="chain" id="PRO_5039213654" evidence="7">
    <location>
        <begin position="24"/>
        <end position="366"/>
    </location>
</feature>
<sequence>MSARPLRRAGALCLAGATGVVLAGCGAVAGGSGEASGQPSDVKACVVTSDGGFQDRSFNQGAHDGLRAAARGGGVRTSQAESRSAAEFEPNLRSMVQQGCALTVSLGHQLAATTQKVAAAHPERHFAVVDDASVSAPNVTSVVYRSEEAAFLAGYLAAGTTKTGSVGTFGGVDDPAVRATMDGFADGVRHYNEKNGKDVAVLGWNRDERRGSFLGSFHDTAKAKKVTQDLVDDGADVVLPVAGQAAQGAADTVVAANRSGHTVRLIWPDTDGYEVLPAGREYVLTSVLKGLSASVEDLVTHTADGTFTTGTTVGTLGNGGVGLAPYHDQQSVVGEALDRQVRQLKQDVIGGRVRVRSDSTGGTPSP</sequence>
<feature type="domain" description="ABC transporter substrate-binding protein PnrA-like" evidence="8">
    <location>
        <begin position="45"/>
        <end position="356"/>
    </location>
</feature>
<dbReference type="InterPro" id="IPR050957">
    <property type="entry name" value="BMP_lipoprotein"/>
</dbReference>
<evidence type="ECO:0000313" key="10">
    <source>
        <dbReference type="Proteomes" id="UP000315730"/>
    </source>
</evidence>
<keyword evidence="10" id="KW-1185">Reference proteome</keyword>
<evidence type="ECO:0000259" key="8">
    <source>
        <dbReference type="Pfam" id="PF02608"/>
    </source>
</evidence>
<evidence type="ECO:0000313" key="9">
    <source>
        <dbReference type="EMBL" id="GEC98358.1"/>
    </source>
</evidence>
<keyword evidence="5" id="KW-0472">Membrane</keyword>
<dbReference type="CDD" id="cd06354">
    <property type="entry name" value="PBP1_PrnA-like"/>
    <property type="match status" value="1"/>
</dbReference>
<dbReference type="PANTHER" id="PTHR34296:SF2">
    <property type="entry name" value="ABC TRANSPORTER GUANOSINE-BINDING PROTEIN NUPN"/>
    <property type="match status" value="1"/>
</dbReference>
<dbReference type="Gene3D" id="3.40.50.2300">
    <property type="match status" value="2"/>
</dbReference>
<name>A0A4Y4CZI4_KOCVA</name>
<dbReference type="InterPro" id="IPR028082">
    <property type="entry name" value="Peripla_BP_I"/>
</dbReference>
<dbReference type="Pfam" id="PF02608">
    <property type="entry name" value="Bmp"/>
    <property type="match status" value="1"/>
</dbReference>
<feature type="signal peptide" evidence="7">
    <location>
        <begin position="1"/>
        <end position="23"/>
    </location>
</feature>
<dbReference type="STRING" id="1272.GCA_900014985_01890"/>
<dbReference type="SUPFAM" id="SSF53822">
    <property type="entry name" value="Periplasmic binding protein-like I"/>
    <property type="match status" value="1"/>
</dbReference>
<dbReference type="PANTHER" id="PTHR34296">
    <property type="entry name" value="TRANSCRIPTIONAL ACTIVATOR PROTEIN MED"/>
    <property type="match status" value="1"/>
</dbReference>
<evidence type="ECO:0000256" key="6">
    <source>
        <dbReference type="ARBA" id="ARBA00023288"/>
    </source>
</evidence>
<dbReference type="PROSITE" id="PS51257">
    <property type="entry name" value="PROKAR_LIPOPROTEIN"/>
    <property type="match status" value="1"/>
</dbReference>
<dbReference type="RefSeq" id="WP_141268822.1">
    <property type="nucleotide sequence ID" value="NZ_BJNW01000003.1"/>
</dbReference>
<keyword evidence="3" id="KW-1003">Cell membrane</keyword>
<dbReference type="GO" id="GO:0005886">
    <property type="term" value="C:plasma membrane"/>
    <property type="evidence" value="ECO:0007669"/>
    <property type="project" value="UniProtKB-SubCell"/>
</dbReference>
<evidence type="ECO:0000256" key="5">
    <source>
        <dbReference type="ARBA" id="ARBA00023136"/>
    </source>
</evidence>
<dbReference type="OrthoDB" id="9784230at2"/>
<proteinExistence type="inferred from homology"/>
<dbReference type="Proteomes" id="UP000315730">
    <property type="component" value="Unassembled WGS sequence"/>
</dbReference>
<comment type="caution">
    <text evidence="9">The sequence shown here is derived from an EMBL/GenBank/DDBJ whole genome shotgun (WGS) entry which is preliminary data.</text>
</comment>
<reference evidence="9 10" key="1">
    <citation type="submission" date="2019-06" db="EMBL/GenBank/DDBJ databases">
        <title>Whole genome shotgun sequence of Kocuria varians NBRC 15358.</title>
        <authorList>
            <person name="Hosoyama A."/>
            <person name="Uohara A."/>
            <person name="Ohji S."/>
            <person name="Ichikawa N."/>
        </authorList>
    </citation>
    <scope>NUCLEOTIDE SEQUENCE [LARGE SCALE GENOMIC DNA]</scope>
    <source>
        <strain evidence="9 10">NBRC 15358</strain>
    </source>
</reference>
<dbReference type="InterPro" id="IPR003760">
    <property type="entry name" value="PnrA-like"/>
</dbReference>
<evidence type="ECO:0000256" key="1">
    <source>
        <dbReference type="ARBA" id="ARBA00004193"/>
    </source>
</evidence>
<organism evidence="9 10">
    <name type="scientific">Kocuria varians</name>
    <name type="common">Micrococcus varians</name>
    <dbReference type="NCBI Taxonomy" id="1272"/>
    <lineage>
        <taxon>Bacteria</taxon>
        <taxon>Bacillati</taxon>
        <taxon>Actinomycetota</taxon>
        <taxon>Actinomycetes</taxon>
        <taxon>Micrococcales</taxon>
        <taxon>Micrococcaceae</taxon>
        <taxon>Kocuria</taxon>
    </lineage>
</organism>
<gene>
    <name evidence="9" type="ORF">KVA01_05130</name>
</gene>
<evidence type="ECO:0000256" key="2">
    <source>
        <dbReference type="ARBA" id="ARBA00008610"/>
    </source>
</evidence>
<evidence type="ECO:0000256" key="3">
    <source>
        <dbReference type="ARBA" id="ARBA00022475"/>
    </source>
</evidence>
<keyword evidence="4 7" id="KW-0732">Signal</keyword>
<evidence type="ECO:0000256" key="7">
    <source>
        <dbReference type="SAM" id="SignalP"/>
    </source>
</evidence>
<accession>A0A4Y4CZI4</accession>
<dbReference type="EMBL" id="BJNW01000003">
    <property type="protein sequence ID" value="GEC98358.1"/>
    <property type="molecule type" value="Genomic_DNA"/>
</dbReference>
<keyword evidence="6" id="KW-0449">Lipoprotein</keyword>
<dbReference type="AlphaFoldDB" id="A0A4Y4CZI4"/>
<evidence type="ECO:0000256" key="4">
    <source>
        <dbReference type="ARBA" id="ARBA00022729"/>
    </source>
</evidence>
<protein>
    <submittedName>
        <fullName evidence="9">BMP family ABC transporter substrate-binding protein</fullName>
    </submittedName>
</protein>
<comment type="subcellular location">
    <subcellularLocation>
        <location evidence="1">Cell membrane</location>
        <topology evidence="1">Lipid-anchor</topology>
    </subcellularLocation>
</comment>